<protein>
    <submittedName>
        <fullName evidence="16">Insulin gene enhancer protein isl-1</fullName>
    </submittedName>
</protein>
<proteinExistence type="predicted"/>
<accession>A0AAV4BVP4</accession>
<keyword evidence="3 11" id="KW-0479">Metal-binding</keyword>
<feature type="region of interest" description="Disordered" evidence="13">
    <location>
        <begin position="537"/>
        <end position="568"/>
    </location>
</feature>
<dbReference type="PROSITE" id="PS00478">
    <property type="entry name" value="LIM_DOMAIN_1"/>
    <property type="match status" value="2"/>
</dbReference>
<evidence type="ECO:0000256" key="1">
    <source>
        <dbReference type="ARBA" id="ARBA00004123"/>
    </source>
</evidence>
<dbReference type="CDD" id="cd09366">
    <property type="entry name" value="LIM1_Isl"/>
    <property type="match status" value="1"/>
</dbReference>
<keyword evidence="6 11" id="KW-0440">LIM domain</keyword>
<keyword evidence="17" id="KW-1185">Reference proteome</keyword>
<evidence type="ECO:0000256" key="8">
    <source>
        <dbReference type="ARBA" id="ARBA00023155"/>
    </source>
</evidence>
<dbReference type="Pfam" id="PF00412">
    <property type="entry name" value="LIM"/>
    <property type="match status" value="2"/>
</dbReference>
<dbReference type="GO" id="GO:0046872">
    <property type="term" value="F:metal ion binding"/>
    <property type="evidence" value="ECO:0007669"/>
    <property type="project" value="UniProtKB-KW"/>
</dbReference>
<comment type="subcellular location">
    <subcellularLocation>
        <location evidence="1 10 12">Nucleus</location>
    </subcellularLocation>
</comment>
<dbReference type="PROSITE" id="PS50071">
    <property type="entry name" value="HOMEOBOX_2"/>
    <property type="match status" value="1"/>
</dbReference>
<dbReference type="Gene3D" id="2.10.110.10">
    <property type="entry name" value="Cysteine Rich Protein"/>
    <property type="match status" value="2"/>
</dbReference>
<dbReference type="SUPFAM" id="SSF57716">
    <property type="entry name" value="Glucocorticoid receptor-like (DNA-binding domain)"/>
    <property type="match status" value="2"/>
</dbReference>
<evidence type="ECO:0000256" key="5">
    <source>
        <dbReference type="ARBA" id="ARBA00022833"/>
    </source>
</evidence>
<feature type="compositionally biased region" description="Polar residues" evidence="13">
    <location>
        <begin position="592"/>
        <end position="608"/>
    </location>
</feature>
<dbReference type="GO" id="GO:0048665">
    <property type="term" value="P:neuron fate specification"/>
    <property type="evidence" value="ECO:0007669"/>
    <property type="project" value="InterPro"/>
</dbReference>
<evidence type="ECO:0000313" key="17">
    <source>
        <dbReference type="Proteomes" id="UP000735302"/>
    </source>
</evidence>
<evidence type="ECO:0000259" key="14">
    <source>
        <dbReference type="PROSITE" id="PS50023"/>
    </source>
</evidence>
<dbReference type="InterPro" id="IPR001356">
    <property type="entry name" value="HD"/>
</dbReference>
<dbReference type="GO" id="GO:0000981">
    <property type="term" value="F:DNA-binding transcription factor activity, RNA polymerase II-specific"/>
    <property type="evidence" value="ECO:0007669"/>
    <property type="project" value="InterPro"/>
</dbReference>
<evidence type="ECO:0000256" key="6">
    <source>
        <dbReference type="ARBA" id="ARBA00023038"/>
    </source>
</evidence>
<dbReference type="Gene3D" id="1.10.10.60">
    <property type="entry name" value="Homeodomain-like"/>
    <property type="match status" value="1"/>
</dbReference>
<dbReference type="SMART" id="SM00132">
    <property type="entry name" value="LIM"/>
    <property type="match status" value="2"/>
</dbReference>
<evidence type="ECO:0000256" key="4">
    <source>
        <dbReference type="ARBA" id="ARBA00022737"/>
    </source>
</evidence>
<keyword evidence="8 10" id="KW-0371">Homeobox</keyword>
<dbReference type="PANTHER" id="PTHR24204:SF8">
    <property type="entry name" value="TAILUP, ISOFORM A"/>
    <property type="match status" value="1"/>
</dbReference>
<reference evidence="16 17" key="1">
    <citation type="journal article" date="2021" name="Elife">
        <title>Chloroplast acquisition without the gene transfer in kleptoplastic sea slugs, Plakobranchus ocellatus.</title>
        <authorList>
            <person name="Maeda T."/>
            <person name="Takahashi S."/>
            <person name="Yoshida T."/>
            <person name="Shimamura S."/>
            <person name="Takaki Y."/>
            <person name="Nagai Y."/>
            <person name="Toyoda A."/>
            <person name="Suzuki Y."/>
            <person name="Arimoto A."/>
            <person name="Ishii H."/>
            <person name="Satoh N."/>
            <person name="Nishiyama T."/>
            <person name="Hasebe M."/>
            <person name="Maruyama T."/>
            <person name="Minagawa J."/>
            <person name="Obokata J."/>
            <person name="Shigenobu S."/>
        </authorList>
    </citation>
    <scope>NUCLEOTIDE SEQUENCE [LARGE SCALE GENOMIC DNA]</scope>
</reference>
<evidence type="ECO:0000259" key="15">
    <source>
        <dbReference type="PROSITE" id="PS50071"/>
    </source>
</evidence>
<dbReference type="InterPro" id="IPR047244">
    <property type="entry name" value="ISL1/2-like_LIM1"/>
</dbReference>
<feature type="DNA-binding region" description="Homeobox" evidence="10">
    <location>
        <begin position="249"/>
        <end position="308"/>
    </location>
</feature>
<dbReference type="EMBL" id="BLXT01005617">
    <property type="protein sequence ID" value="GFO24591.1"/>
    <property type="molecule type" value="Genomic_DNA"/>
</dbReference>
<name>A0AAV4BVP4_9GAST</name>
<dbReference type="InterPro" id="IPR001781">
    <property type="entry name" value="Znf_LIM"/>
</dbReference>
<evidence type="ECO:0000256" key="11">
    <source>
        <dbReference type="PROSITE-ProRule" id="PRU00125"/>
    </source>
</evidence>
<dbReference type="Proteomes" id="UP000735302">
    <property type="component" value="Unassembled WGS sequence"/>
</dbReference>
<evidence type="ECO:0000256" key="13">
    <source>
        <dbReference type="SAM" id="MobiDB-lite"/>
    </source>
</evidence>
<evidence type="ECO:0000256" key="3">
    <source>
        <dbReference type="ARBA" id="ARBA00022723"/>
    </source>
</evidence>
<dbReference type="FunFam" id="2.10.110.10:FF:000034">
    <property type="entry name" value="Insulin gene enhancer protein ISL"/>
    <property type="match status" value="1"/>
</dbReference>
<evidence type="ECO:0000256" key="2">
    <source>
        <dbReference type="ARBA" id="ARBA00022473"/>
    </source>
</evidence>
<dbReference type="FunFam" id="1.10.10.60:FF:000041">
    <property type="entry name" value="insulin gene enhancer protein ISL-1"/>
    <property type="match status" value="1"/>
</dbReference>
<dbReference type="GO" id="GO:0003677">
    <property type="term" value="F:DNA binding"/>
    <property type="evidence" value="ECO:0007669"/>
    <property type="project" value="UniProtKB-UniRule"/>
</dbReference>
<dbReference type="PANTHER" id="PTHR24204">
    <property type="entry name" value="INSULIN GENE ENHANCER PROTEIN"/>
    <property type="match status" value="1"/>
</dbReference>
<evidence type="ECO:0000256" key="10">
    <source>
        <dbReference type="PROSITE-ProRule" id="PRU00108"/>
    </source>
</evidence>
<comment type="caution">
    <text evidence="16">The sequence shown here is derived from an EMBL/GenBank/DDBJ whole genome shotgun (WGS) entry which is preliminary data.</text>
</comment>
<gene>
    <name evidence="16" type="ORF">PoB_005109600</name>
</gene>
<keyword evidence="9 10" id="KW-0539">Nucleus</keyword>
<keyword evidence="2" id="KW-0217">Developmental protein</keyword>
<keyword evidence="7 10" id="KW-0238">DNA-binding</keyword>
<evidence type="ECO:0000313" key="16">
    <source>
        <dbReference type="EMBL" id="GFO24591.1"/>
    </source>
</evidence>
<organism evidence="16 17">
    <name type="scientific">Plakobranchus ocellatus</name>
    <dbReference type="NCBI Taxonomy" id="259542"/>
    <lineage>
        <taxon>Eukaryota</taxon>
        <taxon>Metazoa</taxon>
        <taxon>Spiralia</taxon>
        <taxon>Lophotrochozoa</taxon>
        <taxon>Mollusca</taxon>
        <taxon>Gastropoda</taxon>
        <taxon>Heterobranchia</taxon>
        <taxon>Euthyneura</taxon>
        <taxon>Panpulmonata</taxon>
        <taxon>Sacoglossa</taxon>
        <taxon>Placobranchoidea</taxon>
        <taxon>Plakobranchidae</taxon>
        <taxon>Plakobranchus</taxon>
    </lineage>
</organism>
<evidence type="ECO:0000256" key="9">
    <source>
        <dbReference type="ARBA" id="ARBA00023242"/>
    </source>
</evidence>
<dbReference type="GO" id="GO:0005634">
    <property type="term" value="C:nucleus"/>
    <property type="evidence" value="ECO:0007669"/>
    <property type="project" value="UniProtKB-SubCell"/>
</dbReference>
<dbReference type="GO" id="GO:0045944">
    <property type="term" value="P:positive regulation of transcription by RNA polymerase II"/>
    <property type="evidence" value="ECO:0007669"/>
    <property type="project" value="InterPro"/>
</dbReference>
<dbReference type="Pfam" id="PF00046">
    <property type="entry name" value="Homeodomain"/>
    <property type="match status" value="1"/>
</dbReference>
<dbReference type="SUPFAM" id="SSF46689">
    <property type="entry name" value="Homeodomain-like"/>
    <property type="match status" value="1"/>
</dbReference>
<dbReference type="InterPro" id="IPR009057">
    <property type="entry name" value="Homeodomain-like_sf"/>
</dbReference>
<dbReference type="AlphaFoldDB" id="A0AAV4BVP4"/>
<dbReference type="SMART" id="SM00389">
    <property type="entry name" value="HOX"/>
    <property type="match status" value="1"/>
</dbReference>
<feature type="domain" description="Homeobox" evidence="15">
    <location>
        <begin position="247"/>
        <end position="307"/>
    </location>
</feature>
<dbReference type="PROSITE" id="PS50023">
    <property type="entry name" value="LIM_DOMAIN_2"/>
    <property type="match status" value="2"/>
</dbReference>
<sequence>MALEAPITKKRRLASGVDVVNSKGETITKDKEKRNGSVCVGCGSHIVDQYIMQVSPDLSWHASCLKCADCEQYLDESCTCFVRDGKTYCKRDYVRLFGTKCSRCGVGFCREDVVMRPTKGTVYHLNCFRCVVCNKPLVTGDEFAIREDGLFCRADHDVMDRSVTTSPCQDIGSPGSANGSSNSAIYNNNNTISSNNNNNIMRDGGNHNSQNNNNNNSHKHSEKHSDNKKSGRSDKSSRGGGGHKSDHKTTRVRTVLNEKQLHTLRTCYNANPRPDALMKEQLTEMTGLSPRVIRVWFQNKRCKDKKRSILMKQMQQQQEKNGGALSRPLQGVPMVATSPVRHEPGVNMQGQPVEVQSYQTPWKALSEFALQGDMDQPHAPFQQLVSNVNTLNNNTKNIFSHGVGINNSGVCDGIYNYKNITNSGKTSIKCLGGKNEALSLFSPQSYLEYRFQEKLHTPDLRNFDDGYNYNDQTLGEDDKIRFEPQHPYRPLFHPHNYQNHLIANPFNHSNTYNSLETFDTESDGSVKAMAEEDDDAMSSFDHMDPGLGSPPPHGHPDMMLHHHPSPAHHPENMMMMHRGYMHSDDMVGSVGSDFSGTPSELSHSPISH</sequence>
<dbReference type="GO" id="GO:0007409">
    <property type="term" value="P:axonogenesis"/>
    <property type="evidence" value="ECO:0007669"/>
    <property type="project" value="TreeGrafter"/>
</dbReference>
<feature type="domain" description="LIM zinc-binding" evidence="14">
    <location>
        <begin position="100"/>
        <end position="162"/>
    </location>
</feature>
<keyword evidence="5 11" id="KW-0862">Zinc</keyword>
<dbReference type="CDD" id="cd00086">
    <property type="entry name" value="homeodomain"/>
    <property type="match status" value="1"/>
</dbReference>
<evidence type="ECO:0000256" key="12">
    <source>
        <dbReference type="RuleBase" id="RU000682"/>
    </source>
</evidence>
<feature type="compositionally biased region" description="Basic and acidic residues" evidence="13">
    <location>
        <begin position="223"/>
        <end position="249"/>
    </location>
</feature>
<evidence type="ECO:0000256" key="7">
    <source>
        <dbReference type="ARBA" id="ARBA00023125"/>
    </source>
</evidence>
<feature type="region of interest" description="Disordered" evidence="13">
    <location>
        <begin position="587"/>
        <end position="608"/>
    </location>
</feature>
<dbReference type="InterPro" id="IPR047169">
    <property type="entry name" value="ISL1/2-like"/>
</dbReference>
<feature type="region of interest" description="Disordered" evidence="13">
    <location>
        <begin position="163"/>
        <end position="253"/>
    </location>
</feature>
<feature type="domain" description="LIM zinc-binding" evidence="14">
    <location>
        <begin position="37"/>
        <end position="99"/>
    </location>
</feature>
<feature type="compositionally biased region" description="Low complexity" evidence="13">
    <location>
        <begin position="171"/>
        <end position="216"/>
    </location>
</feature>
<keyword evidence="4" id="KW-0677">Repeat</keyword>